<feature type="domain" description="Quinate/shikimate 5-dehydrogenase/glutamyl-tRNA reductase" evidence="5">
    <location>
        <begin position="162"/>
        <end position="277"/>
    </location>
</feature>
<feature type="site" description="Important for activity" evidence="4">
    <location>
        <position position="86"/>
    </location>
</feature>
<dbReference type="GeneID" id="5054302"/>
<dbReference type="Gene3D" id="3.40.50.720">
    <property type="entry name" value="NAD(P)-binding Rossmann-like Domain"/>
    <property type="match status" value="1"/>
</dbReference>
<dbReference type="InterPro" id="IPR018214">
    <property type="entry name" value="GluRdtase_CS"/>
</dbReference>
<dbReference type="GO" id="GO:0008883">
    <property type="term" value="F:glutamyl-tRNA reductase activity"/>
    <property type="evidence" value="ECO:0007669"/>
    <property type="project" value="UniProtKB-UniRule"/>
</dbReference>
<comment type="miscellaneous">
    <text evidence="4">During catalysis, the active site Cys acts as a nucleophile attacking the alpha-carbonyl group of tRNA-bound glutamate with the formation of a thioester intermediate between enzyme and glutamate, and the concomitant release of tRNA(Glu). The thioester intermediate is finally reduced by direct hydride transfer from NADPH, to form the product GSA.</text>
</comment>
<dbReference type="Pfam" id="PF01488">
    <property type="entry name" value="Shikimate_DH"/>
    <property type="match status" value="1"/>
</dbReference>
<dbReference type="AlphaFoldDB" id="A0A7L4P642"/>
<dbReference type="InterPro" id="IPR015895">
    <property type="entry name" value="4pyrrol_synth_GluRdtase_N"/>
</dbReference>
<organism evidence="7 8">
    <name type="scientific">Pyrobaculum arsenaticum</name>
    <dbReference type="NCBI Taxonomy" id="121277"/>
    <lineage>
        <taxon>Archaea</taxon>
        <taxon>Thermoproteota</taxon>
        <taxon>Thermoprotei</taxon>
        <taxon>Thermoproteales</taxon>
        <taxon>Thermoproteaceae</taxon>
        <taxon>Pyrobaculum</taxon>
    </lineage>
</organism>
<evidence type="ECO:0000256" key="4">
    <source>
        <dbReference type="HAMAP-Rule" id="MF_00087"/>
    </source>
</evidence>
<sequence length="387" mass="43082">MDLVNGLVALSLTHKELGVDELSKVANGVHRVCVSLRQPLFVLHTCNRVEAYLYNPPDEVVEIVKSGYAPYVEKVVERRGVDAARHLFRVAAGLESMLIGETDVLGQLEEAFDRQVRAGYTRELLKTVVERAIRVGKRVRTETGISRGPRGLGSLSILYVKEKIDLTNARVCVIGAGSVGRGLVKELIDAGARRLVVVNRSVEKAADLGVEVWPLSERSVERCLEDFDVVFTAVATFEPIIKSVPRDARVRIIVDMGMPRNTAAGLPVEVVTIDSLRDLADRFNAMRDAEIKKAEEIVEEELVALERLLRIRWVEEVSAKLLEYWFKIAEEEGERAGGLEAKIAARTTVKRTLLPVVNYLKKVAVSDIDEAYRIISVLRLSYGLKDL</sequence>
<dbReference type="InterPro" id="IPR036291">
    <property type="entry name" value="NAD(P)-bd_dom_sf"/>
</dbReference>
<dbReference type="Proteomes" id="UP000554766">
    <property type="component" value="Unassembled WGS sequence"/>
</dbReference>
<comment type="caution">
    <text evidence="7">The sequence shown here is derived from an EMBL/GenBank/DDBJ whole genome shotgun (WGS) entry which is preliminary data.</text>
</comment>
<comment type="similarity">
    <text evidence="4">Belongs to the glutamyl-tRNA reductase family.</text>
</comment>
<dbReference type="PANTHER" id="PTHR43013:SF1">
    <property type="entry name" value="GLUTAMYL-TRNA REDUCTASE"/>
    <property type="match status" value="1"/>
</dbReference>
<feature type="binding site" evidence="4">
    <location>
        <begin position="45"/>
        <end position="48"/>
    </location>
    <ligand>
        <name>substrate</name>
    </ligand>
</feature>
<comment type="catalytic activity">
    <reaction evidence="4">
        <text>(S)-4-amino-5-oxopentanoate + tRNA(Glu) + NADP(+) = L-glutamyl-tRNA(Glu) + NADPH + H(+)</text>
        <dbReference type="Rhea" id="RHEA:12344"/>
        <dbReference type="Rhea" id="RHEA-COMP:9663"/>
        <dbReference type="Rhea" id="RHEA-COMP:9680"/>
        <dbReference type="ChEBI" id="CHEBI:15378"/>
        <dbReference type="ChEBI" id="CHEBI:57501"/>
        <dbReference type="ChEBI" id="CHEBI:57783"/>
        <dbReference type="ChEBI" id="CHEBI:58349"/>
        <dbReference type="ChEBI" id="CHEBI:78442"/>
        <dbReference type="ChEBI" id="CHEBI:78520"/>
        <dbReference type="EC" id="1.2.1.70"/>
    </reaction>
</comment>
<dbReference type="PROSITE" id="PS00747">
    <property type="entry name" value="GLUTR"/>
    <property type="match status" value="1"/>
</dbReference>
<gene>
    <name evidence="4" type="primary">hemA</name>
    <name evidence="7" type="ORF">HC235_00985</name>
</gene>
<comment type="subunit">
    <text evidence="4">Homodimer.</text>
</comment>
<dbReference type="SUPFAM" id="SSF51735">
    <property type="entry name" value="NAD(P)-binding Rossmann-fold domains"/>
    <property type="match status" value="1"/>
</dbReference>
<dbReference type="Pfam" id="PF05201">
    <property type="entry name" value="GlutR_N"/>
    <property type="match status" value="1"/>
</dbReference>
<accession>A0A7L4P642</accession>
<evidence type="ECO:0000256" key="2">
    <source>
        <dbReference type="ARBA" id="ARBA00023002"/>
    </source>
</evidence>
<feature type="binding site" evidence="4">
    <location>
        <position position="96"/>
    </location>
    <ligand>
        <name>substrate</name>
    </ligand>
</feature>
<feature type="active site" description="Nucleophile" evidence="4">
    <location>
        <position position="46"/>
    </location>
</feature>
<dbReference type="EMBL" id="JAAVJF010000001">
    <property type="protein sequence ID" value="NYR14568.1"/>
    <property type="molecule type" value="Genomic_DNA"/>
</dbReference>
<evidence type="ECO:0000256" key="3">
    <source>
        <dbReference type="ARBA" id="ARBA00023244"/>
    </source>
</evidence>
<dbReference type="Gene3D" id="3.30.460.30">
    <property type="entry name" value="Glutamyl-tRNA reductase, N-terminal domain"/>
    <property type="match status" value="1"/>
</dbReference>
<keyword evidence="8" id="KW-1185">Reference proteome</keyword>
<protein>
    <recommendedName>
        <fullName evidence="4">Glutamyl-tRNA reductase</fullName>
        <shortName evidence="4">GluTR</shortName>
        <ecNumber evidence="4">1.2.1.70</ecNumber>
    </recommendedName>
</protein>
<dbReference type="PANTHER" id="PTHR43013">
    <property type="entry name" value="GLUTAMYL-TRNA REDUCTASE"/>
    <property type="match status" value="1"/>
</dbReference>
<proteinExistence type="inferred from homology"/>
<feature type="binding site" evidence="4">
    <location>
        <begin position="101"/>
        <end position="103"/>
    </location>
    <ligand>
        <name>substrate</name>
    </ligand>
</feature>
<keyword evidence="2 4" id="KW-0560">Oxidoreductase</keyword>
<dbReference type="GO" id="GO:0019353">
    <property type="term" value="P:protoporphyrinogen IX biosynthetic process from glutamate"/>
    <property type="evidence" value="ECO:0007669"/>
    <property type="project" value="TreeGrafter"/>
</dbReference>
<evidence type="ECO:0000259" key="5">
    <source>
        <dbReference type="Pfam" id="PF01488"/>
    </source>
</evidence>
<dbReference type="SUPFAM" id="SSF69742">
    <property type="entry name" value="Glutamyl tRNA-reductase catalytic, N-terminal domain"/>
    <property type="match status" value="1"/>
</dbReference>
<name>A0A7L4P642_9CREN</name>
<dbReference type="InterPro" id="IPR036343">
    <property type="entry name" value="GluRdtase_N_sf"/>
</dbReference>
<dbReference type="SMR" id="A0A7L4P642"/>
<dbReference type="RefSeq" id="WP_011900415.1">
    <property type="nucleotide sequence ID" value="NZ_JAAVJF010000001.1"/>
</dbReference>
<comment type="function">
    <text evidence="4">Catalyzes the NADPH-dependent reduction of glutamyl-tRNA(Glu) to glutamate 1-semialdehyde (GSA).</text>
</comment>
<comment type="domain">
    <text evidence="4">Possesses an unusual extended V-shaped dimeric structure with each monomer consisting of three distinct domains arranged along a curved 'spinal' alpha-helix. The N-terminal catalytic domain specifically recognizes the glutamate moiety of the substrate. The second domain is the NADPH-binding domain, and the third C-terminal domain is responsible for dimerization.</text>
</comment>
<dbReference type="UniPathway" id="UPA00251">
    <property type="reaction ID" value="UER00316"/>
</dbReference>
<dbReference type="OMA" id="GGMAIKF"/>
<dbReference type="InterPro" id="IPR006151">
    <property type="entry name" value="Shikm_DH/Glu-tRNA_Rdtase"/>
</dbReference>
<feature type="domain" description="Glutamyl-tRNA reductase N-terminal" evidence="6">
    <location>
        <begin position="11"/>
        <end position="143"/>
    </location>
</feature>
<evidence type="ECO:0000313" key="8">
    <source>
        <dbReference type="Proteomes" id="UP000554766"/>
    </source>
</evidence>
<evidence type="ECO:0000259" key="6">
    <source>
        <dbReference type="Pfam" id="PF05201"/>
    </source>
</evidence>
<reference evidence="7 8" key="1">
    <citation type="journal article" date="2020" name="Nat. Commun.">
        <title>The structures of two archaeal type IV pili illuminate evolutionary relationships.</title>
        <authorList>
            <person name="Wang F."/>
            <person name="Baquero D.P."/>
            <person name="Su Z."/>
            <person name="Beltran L.C."/>
            <person name="Prangishvili D."/>
            <person name="Krupovic M."/>
            <person name="Egelman E.H."/>
        </authorList>
    </citation>
    <scope>NUCLEOTIDE SEQUENCE [LARGE SCALE GENOMIC DNA]</scope>
    <source>
        <strain evidence="7 8">2GA</strain>
    </source>
</reference>
<dbReference type="HAMAP" id="MF_00087">
    <property type="entry name" value="Glu_tRNA_reductase"/>
    <property type="match status" value="1"/>
</dbReference>
<dbReference type="EC" id="1.2.1.70" evidence="4"/>
<comment type="pathway">
    <text evidence="4">Porphyrin-containing compound metabolism; protoporphyrin-IX biosynthesis; 5-aminolevulinate from L-glutamyl-tRNA(Glu): step 1/2.</text>
</comment>
<dbReference type="InterPro" id="IPR000343">
    <property type="entry name" value="4pyrrol_synth_GluRdtase"/>
</dbReference>
<keyword evidence="1 4" id="KW-0521">NADP</keyword>
<feature type="binding site" evidence="4">
    <location>
        <begin position="175"/>
        <end position="180"/>
    </location>
    <ligand>
        <name>NADP(+)</name>
        <dbReference type="ChEBI" id="CHEBI:58349"/>
    </ligand>
</feature>
<evidence type="ECO:0000313" key="7">
    <source>
        <dbReference type="EMBL" id="NYR14568.1"/>
    </source>
</evidence>
<evidence type="ECO:0000256" key="1">
    <source>
        <dbReference type="ARBA" id="ARBA00022857"/>
    </source>
</evidence>
<dbReference type="GO" id="GO:0050661">
    <property type="term" value="F:NADP binding"/>
    <property type="evidence" value="ECO:0007669"/>
    <property type="project" value="InterPro"/>
</dbReference>
<keyword evidence="3 4" id="KW-0627">Porphyrin biosynthesis</keyword>
<feature type="binding site" evidence="4">
    <location>
        <position position="107"/>
    </location>
    <ligand>
        <name>substrate</name>
    </ligand>
</feature>